<dbReference type="InterPro" id="IPR036291">
    <property type="entry name" value="NAD(P)-bd_dom_sf"/>
</dbReference>
<evidence type="ECO:0000256" key="8">
    <source>
        <dbReference type="SAM" id="SignalP"/>
    </source>
</evidence>
<dbReference type="PANTHER" id="PTHR44419:SF19">
    <property type="entry name" value="PROTOCHLOROPHYLLIDE REDUCTASE A, CHLOROPLASTIC"/>
    <property type="match status" value="1"/>
</dbReference>
<proteinExistence type="inferred from homology"/>
<dbReference type="GO" id="GO:0015979">
    <property type="term" value="P:photosynthesis"/>
    <property type="evidence" value="ECO:0007669"/>
    <property type="project" value="UniProtKB-KW"/>
</dbReference>
<dbReference type="PRINTS" id="PR00081">
    <property type="entry name" value="GDHRDH"/>
</dbReference>
<dbReference type="EC" id="1.3.1.33" evidence="3"/>
<dbReference type="AlphaFoldDB" id="A0A6T8NUL2"/>
<name>A0A6T8NUL2_HEMAN</name>
<sequence>MIASRTLLLVALCALAGDAAAFLQTPAAIGGRLLAGRSGKHFAPSRRGGLRGVKLTASTSGSATIVKDAEVNVSRIADILTISDVKKRVGNRRTVIITGSSSGIGLAAATELACKRGWHVIMAVRSYSKAKLAAQKAGIPEDSYTVMSVDLASLQSVRDFAASFKATGLVPDALVCNAAVWYPLDIEPRLSADGYEENVATNHLAHFLLCQLMLPIIPKGGRVLFIGTETANDGIAGKVPPVADLGNLEGMKQGMSYTIDGGEYEPTKSYKESKVCNAIVMREMNKRYAESRGITVNAMFPGCIAESPLFRQKRGWFRWLFPLFQKYVTKQFVEEKEAGRRIADTIDLDELAVGGAYWKWNAKSGIDAEFVISDENSTPAANVVRIPGEALDEVTAEQVWDLSAGLTGVQVAPEVDFDYDGLPQEESKRMRLQVSGKYIRDDVIKAEIFLKKLRALGDDITNEEVMTRELAREWSEEMEGETKKMGEALYYWGRRAQAPMISIKGEAGDNENSLSLEITSQWPRYDEAAAEVFTEGLKSVLPTEGPTEVPELVPTSFTAELAEKMDVINMPPSGLDAAVFGERGSLKRLVAETLSRGVIKA</sequence>
<evidence type="ECO:0000256" key="1">
    <source>
        <dbReference type="ARBA" id="ARBA00005173"/>
    </source>
</evidence>
<evidence type="ECO:0000313" key="10">
    <source>
        <dbReference type="EMBL" id="CAD8956623.1"/>
    </source>
</evidence>
<keyword evidence="4" id="KW-0602">Photosynthesis</keyword>
<evidence type="ECO:0000256" key="2">
    <source>
        <dbReference type="ARBA" id="ARBA00005821"/>
    </source>
</evidence>
<dbReference type="InterPro" id="IPR005979">
    <property type="entry name" value="Prochl_reduct"/>
</dbReference>
<evidence type="ECO:0000256" key="3">
    <source>
        <dbReference type="ARBA" id="ARBA00012006"/>
    </source>
</evidence>
<organism evidence="9">
    <name type="scientific">Hemiselmis andersenii</name>
    <name type="common">Cryptophyte alga</name>
    <dbReference type="NCBI Taxonomy" id="464988"/>
    <lineage>
        <taxon>Eukaryota</taxon>
        <taxon>Cryptophyceae</taxon>
        <taxon>Cryptomonadales</taxon>
        <taxon>Hemiselmidaceae</taxon>
        <taxon>Hemiselmis</taxon>
    </lineage>
</organism>
<dbReference type="GO" id="GO:0015995">
    <property type="term" value="P:chlorophyll biosynthetic process"/>
    <property type="evidence" value="ECO:0007669"/>
    <property type="project" value="UniProtKB-UniPathway"/>
</dbReference>
<dbReference type="EMBL" id="HBFX01018420">
    <property type="protein sequence ID" value="CAD8956623.1"/>
    <property type="molecule type" value="Transcribed_RNA"/>
</dbReference>
<dbReference type="EMBL" id="HBFK01031755">
    <property type="protein sequence ID" value="CAD8752790.1"/>
    <property type="molecule type" value="Transcribed_RNA"/>
</dbReference>
<keyword evidence="6" id="KW-0560">Oxidoreductase</keyword>
<accession>A0A6T8NUL2</accession>
<comment type="pathway">
    <text evidence="1">Porphyrin-containing compound metabolism; chlorophyll biosynthesis.</text>
</comment>
<dbReference type="Pfam" id="PF00106">
    <property type="entry name" value="adh_short"/>
    <property type="match status" value="1"/>
</dbReference>
<dbReference type="GO" id="GO:0016630">
    <property type="term" value="F:protochlorophyllide reductase activity"/>
    <property type="evidence" value="ECO:0007669"/>
    <property type="project" value="UniProtKB-EC"/>
</dbReference>
<reference evidence="9" key="1">
    <citation type="submission" date="2021-01" db="EMBL/GenBank/DDBJ databases">
        <authorList>
            <person name="Corre E."/>
            <person name="Pelletier E."/>
            <person name="Niang G."/>
            <person name="Scheremetjew M."/>
            <person name="Finn R."/>
            <person name="Kale V."/>
            <person name="Holt S."/>
            <person name="Cochrane G."/>
            <person name="Meng A."/>
            <person name="Brown T."/>
            <person name="Cohen L."/>
        </authorList>
    </citation>
    <scope>NUCLEOTIDE SEQUENCE</scope>
    <source>
        <strain evidence="9">CCMP441</strain>
        <strain evidence="10">CCMP644</strain>
    </source>
</reference>
<protein>
    <recommendedName>
        <fullName evidence="3">protochlorophyllide reductase</fullName>
        <ecNumber evidence="3">1.3.1.33</ecNumber>
    </recommendedName>
</protein>
<dbReference type="Gene3D" id="3.40.50.720">
    <property type="entry name" value="NAD(P)-binding Rossmann-like Domain"/>
    <property type="match status" value="1"/>
</dbReference>
<keyword evidence="8" id="KW-0732">Signal</keyword>
<dbReference type="SUPFAM" id="SSF51735">
    <property type="entry name" value="NAD(P)-binding Rossmann-fold domains"/>
    <property type="match status" value="1"/>
</dbReference>
<evidence type="ECO:0000256" key="4">
    <source>
        <dbReference type="ARBA" id="ARBA00022531"/>
    </source>
</evidence>
<evidence type="ECO:0000256" key="5">
    <source>
        <dbReference type="ARBA" id="ARBA00022857"/>
    </source>
</evidence>
<evidence type="ECO:0000313" key="9">
    <source>
        <dbReference type="EMBL" id="CAD8752790.1"/>
    </source>
</evidence>
<feature type="chain" id="PRO_5035585070" description="protochlorophyllide reductase" evidence="8">
    <location>
        <begin position="22"/>
        <end position="601"/>
    </location>
</feature>
<dbReference type="UniPathway" id="UPA00668"/>
<keyword evidence="5" id="KW-0521">NADP</keyword>
<dbReference type="PANTHER" id="PTHR44419">
    <property type="entry name" value="PROTOCHLOROPHYLLIDE REDUCTASE C, CHLOROPLASTIC"/>
    <property type="match status" value="1"/>
</dbReference>
<keyword evidence="7" id="KW-0149">Chlorophyll biosynthesis</keyword>
<dbReference type="InterPro" id="IPR002347">
    <property type="entry name" value="SDR_fam"/>
</dbReference>
<evidence type="ECO:0000256" key="6">
    <source>
        <dbReference type="ARBA" id="ARBA00023002"/>
    </source>
</evidence>
<comment type="similarity">
    <text evidence="2">Belongs to the short-chain dehydrogenases/reductases (SDR) family. POR subfamily.</text>
</comment>
<evidence type="ECO:0000256" key="7">
    <source>
        <dbReference type="ARBA" id="ARBA00023171"/>
    </source>
</evidence>
<feature type="signal peptide" evidence="8">
    <location>
        <begin position="1"/>
        <end position="21"/>
    </location>
</feature>
<gene>
    <name evidence="10" type="ORF">HAND00432_LOCUS11161</name>
    <name evidence="9" type="ORF">HAND1043_LOCUS19296</name>
</gene>